<organism evidence="4 5">
    <name type="scientific">Nisaea acidiphila</name>
    <dbReference type="NCBI Taxonomy" id="1862145"/>
    <lineage>
        <taxon>Bacteria</taxon>
        <taxon>Pseudomonadati</taxon>
        <taxon>Pseudomonadota</taxon>
        <taxon>Alphaproteobacteria</taxon>
        <taxon>Rhodospirillales</taxon>
        <taxon>Thalassobaculaceae</taxon>
        <taxon>Nisaea</taxon>
    </lineage>
</organism>
<dbReference type="InterPro" id="IPR001608">
    <property type="entry name" value="Ala_racemase_N"/>
</dbReference>
<keyword evidence="4" id="KW-0413">Isomerase</keyword>
<dbReference type="EMBL" id="CP102480">
    <property type="protein sequence ID" value="UUX48735.1"/>
    <property type="molecule type" value="Genomic_DNA"/>
</dbReference>
<dbReference type="InterPro" id="IPR029066">
    <property type="entry name" value="PLP-binding_barrel"/>
</dbReference>
<dbReference type="AlphaFoldDB" id="A0A9J7ANG9"/>
<dbReference type="KEGG" id="naci:NUH88_15130"/>
<evidence type="ECO:0000313" key="4">
    <source>
        <dbReference type="EMBL" id="UUX48735.1"/>
    </source>
</evidence>
<dbReference type="SUPFAM" id="SSF51419">
    <property type="entry name" value="PLP-binding barrel"/>
    <property type="match status" value="1"/>
</dbReference>
<dbReference type="GO" id="GO:0008784">
    <property type="term" value="F:alanine racemase activity"/>
    <property type="evidence" value="ECO:0007669"/>
    <property type="project" value="UniProtKB-EC"/>
</dbReference>
<sequence>MKLSDLQTPCLILDKTRLARNCSRMSARAAELGVALRPHMKTGKSAEIAKLATAGQPGGVTVSTLAEAEYLFEHGFPDILYAVCIPPSKLDRAAALTAKGADLKILIDSLEAAEAIAAHPGRHSVMIEVDCGEHRTGVDHDKALLLEIALILADAERATLAGVMTHAGHSYRGRTPDDMRAVAATERDSAVAAAEALRAEGLACPIVSVGSTPTALYADHLEGVTEMRPGVYTLGDLFQAGIGSHGIEDIASSVVASVISHNRGRGTLMLDAGGIALSKDRSTEALGESGDMGFGLLADLETGTPLDGLTIRGTHQEHGEVAVGDPALYDKLPIGAKVRVLPNHVCMTVAAYEGYEVFAEGSDEIVAHWKRRNGW</sequence>
<protein>
    <submittedName>
        <fullName evidence="4">Alanine racemase</fullName>
        <ecNumber evidence="4">5.1.1.1</ecNumber>
    </submittedName>
</protein>
<dbReference type="Gene3D" id="2.40.37.20">
    <property type="entry name" value="D-serine dehydratase-like domain"/>
    <property type="match status" value="1"/>
</dbReference>
<evidence type="ECO:0000256" key="2">
    <source>
        <dbReference type="ARBA" id="ARBA00023239"/>
    </source>
</evidence>
<gene>
    <name evidence="4" type="ORF">NUH88_15130</name>
</gene>
<evidence type="ECO:0000313" key="5">
    <source>
        <dbReference type="Proteomes" id="UP001060336"/>
    </source>
</evidence>
<dbReference type="RefSeq" id="WP_257767237.1">
    <property type="nucleotide sequence ID" value="NZ_CP102480.1"/>
</dbReference>
<dbReference type="PANTHER" id="PTHR28004">
    <property type="entry name" value="ZGC:162816-RELATED"/>
    <property type="match status" value="1"/>
</dbReference>
<dbReference type="EC" id="5.1.1.1" evidence="4"/>
<accession>A0A9J7ANG9</accession>
<proteinExistence type="inferred from homology"/>
<dbReference type="Proteomes" id="UP001060336">
    <property type="component" value="Chromosome"/>
</dbReference>
<name>A0A9J7ANG9_9PROT</name>
<keyword evidence="5" id="KW-1185">Reference proteome</keyword>
<feature type="domain" description="D-serine dehydratase-like" evidence="3">
    <location>
        <begin position="251"/>
        <end position="359"/>
    </location>
</feature>
<dbReference type="Pfam" id="PF14031">
    <property type="entry name" value="D-ser_dehydrat"/>
    <property type="match status" value="1"/>
</dbReference>
<evidence type="ECO:0000259" key="3">
    <source>
        <dbReference type="SMART" id="SM01119"/>
    </source>
</evidence>
<dbReference type="PANTHER" id="PTHR28004:SF2">
    <property type="entry name" value="D-SERINE DEHYDRATASE"/>
    <property type="match status" value="1"/>
</dbReference>
<dbReference type="SMART" id="SM01119">
    <property type="entry name" value="D-ser_dehydrat"/>
    <property type="match status" value="1"/>
</dbReference>
<reference evidence="4" key="1">
    <citation type="submission" date="2022-08" db="EMBL/GenBank/DDBJ databases">
        <title>Nisaea acidiphila sp. nov., isolated from a marine algal debris and emended description of the genus Nisaea Urios et al. 2008.</title>
        <authorList>
            <person name="Kwon K."/>
        </authorList>
    </citation>
    <scope>NUCLEOTIDE SEQUENCE</scope>
    <source>
        <strain evidence="4">MEBiC11861</strain>
    </source>
</reference>
<dbReference type="InterPro" id="IPR042208">
    <property type="entry name" value="D-ser_dehydrat-like_sf"/>
</dbReference>
<keyword evidence="2" id="KW-0456">Lyase</keyword>
<comment type="similarity">
    <text evidence="1">Belongs to the DSD1 family.</text>
</comment>
<evidence type="ECO:0000256" key="1">
    <source>
        <dbReference type="ARBA" id="ARBA00005323"/>
    </source>
</evidence>
<dbReference type="InterPro" id="IPR051466">
    <property type="entry name" value="D-amino_acid_metab_enzyme"/>
</dbReference>
<dbReference type="InterPro" id="IPR026956">
    <property type="entry name" value="D-ser_dehydrat-like_dom"/>
</dbReference>
<dbReference type="Gene3D" id="3.20.20.10">
    <property type="entry name" value="Alanine racemase"/>
    <property type="match status" value="1"/>
</dbReference>
<dbReference type="GO" id="GO:0036088">
    <property type="term" value="P:D-serine catabolic process"/>
    <property type="evidence" value="ECO:0007669"/>
    <property type="project" value="TreeGrafter"/>
</dbReference>
<dbReference type="GO" id="GO:0008721">
    <property type="term" value="F:D-serine ammonia-lyase activity"/>
    <property type="evidence" value="ECO:0007669"/>
    <property type="project" value="TreeGrafter"/>
</dbReference>
<dbReference type="Pfam" id="PF01168">
    <property type="entry name" value="Ala_racemase_N"/>
    <property type="match status" value="1"/>
</dbReference>